<name>A0A9P3GJ65_9APHY</name>
<reference evidence="1 2" key="1">
    <citation type="submission" date="2021-08" db="EMBL/GenBank/DDBJ databases">
        <title>Draft Genome Sequence of Phanerochaete sordida strain YK-624.</title>
        <authorList>
            <person name="Mori T."/>
            <person name="Dohra H."/>
            <person name="Suzuki T."/>
            <person name="Kawagishi H."/>
            <person name="Hirai H."/>
        </authorList>
    </citation>
    <scope>NUCLEOTIDE SEQUENCE [LARGE SCALE GENOMIC DNA]</scope>
    <source>
        <strain evidence="1 2">YK-624</strain>
    </source>
</reference>
<keyword evidence="2" id="KW-1185">Reference proteome</keyword>
<protein>
    <submittedName>
        <fullName evidence="1">Uncharacterized protein</fullName>
    </submittedName>
</protein>
<dbReference type="EMBL" id="BPQB01000056">
    <property type="protein sequence ID" value="GJE96137.1"/>
    <property type="molecule type" value="Genomic_DNA"/>
</dbReference>
<dbReference type="Proteomes" id="UP000703269">
    <property type="component" value="Unassembled WGS sequence"/>
</dbReference>
<sequence>MRVFVGVICSPCAIANKELVGQGTSSAVDALSQRVAAKIESHSSATAHPVLPQRQMHSSEYNACKLRQPLVGFDLAPINTPTTFYWNQSYRNNGRVGGGRAPAAVHQNRTVLLCCRPPK</sequence>
<comment type="caution">
    <text evidence="1">The sequence shown here is derived from an EMBL/GenBank/DDBJ whole genome shotgun (WGS) entry which is preliminary data.</text>
</comment>
<organism evidence="1 2">
    <name type="scientific">Phanerochaete sordida</name>
    <dbReference type="NCBI Taxonomy" id="48140"/>
    <lineage>
        <taxon>Eukaryota</taxon>
        <taxon>Fungi</taxon>
        <taxon>Dikarya</taxon>
        <taxon>Basidiomycota</taxon>
        <taxon>Agaricomycotina</taxon>
        <taxon>Agaricomycetes</taxon>
        <taxon>Polyporales</taxon>
        <taxon>Phanerochaetaceae</taxon>
        <taxon>Phanerochaete</taxon>
    </lineage>
</organism>
<evidence type="ECO:0000313" key="1">
    <source>
        <dbReference type="EMBL" id="GJE96137.1"/>
    </source>
</evidence>
<accession>A0A9P3GJ65</accession>
<gene>
    <name evidence="1" type="ORF">PsYK624_123300</name>
</gene>
<dbReference type="AlphaFoldDB" id="A0A9P3GJ65"/>
<evidence type="ECO:0000313" key="2">
    <source>
        <dbReference type="Proteomes" id="UP000703269"/>
    </source>
</evidence>
<proteinExistence type="predicted"/>